<dbReference type="GO" id="GO:0016811">
    <property type="term" value="F:hydrolase activity, acting on carbon-nitrogen (but not peptide) bonds, in linear amides"/>
    <property type="evidence" value="ECO:0007669"/>
    <property type="project" value="InterPro"/>
</dbReference>
<dbReference type="EMBL" id="CAJDKC010000001">
    <property type="protein sequence ID" value="CAD0300192.1"/>
    <property type="molecule type" value="Genomic_DNA"/>
</dbReference>
<dbReference type="InterPro" id="IPR002692">
    <property type="entry name" value="S45"/>
</dbReference>
<dbReference type="PIRSF" id="PIRSF001227">
    <property type="entry name" value="Pen_acylase"/>
    <property type="match status" value="1"/>
</dbReference>
<dbReference type="Proteomes" id="UP000587508">
    <property type="component" value="Unassembled WGS sequence"/>
</dbReference>
<dbReference type="InterPro" id="IPR029055">
    <property type="entry name" value="Ntn_hydrolases_N"/>
</dbReference>
<dbReference type="RefSeq" id="WP_225970145.1">
    <property type="nucleotide sequence ID" value="NZ_CAJDKC010000001.1"/>
</dbReference>
<dbReference type="GO" id="GO:0017000">
    <property type="term" value="P:antibiotic biosynthetic process"/>
    <property type="evidence" value="ECO:0007669"/>
    <property type="project" value="InterPro"/>
</dbReference>
<evidence type="ECO:0000313" key="7">
    <source>
        <dbReference type="EMBL" id="CAD0300180.1"/>
    </source>
</evidence>
<reference evidence="7 8" key="1">
    <citation type="submission" date="2020-07" db="EMBL/GenBank/DDBJ databases">
        <authorList>
            <person name="Pothier F. J."/>
        </authorList>
    </citation>
    <scope>NUCLEOTIDE SEQUENCE [LARGE SCALE GENOMIC DNA]</scope>
    <source>
        <strain evidence="7 8">CFBP 7900</strain>
    </source>
</reference>
<sequence>MPQLSLMRARSRSAFTYAGLLLIALACAPMAVLASSGKDTGEILWDRYGVPHVYAKTEAGTFYGFGWAQTHSHGNLLLHLYGEARGRAAEYWGDTYIEQDRWLASNDVYARAQQWYRQQDPGFRADLDAFAQGINDYAAAHPEALDAEVKVVLPITGVDVVAHAHRLMNYVYIASPAKVLGEPPKDGQARDGSNAWAVMPKKTRDGHAMLLANPHLPWGSGFFTYYEAHLNGPGVDLYGATQVGLPILRFGFNKQLGFTNTVNTLLGQTTYKLSLSGDGYLLDGKVLPFKRETRTLKIRQADGALKEEALQVRQSVHGPVFERYDGSTVALRVAGLDRPDMLKQYWDMGKAQDFAQFQRALKQLQVPMFNIVYADKAGNVLFLDNGILPKHAQGDLKYWSGLVPGDTAATLWREVHGYDELPKVINPAGGFVQNTNDPPWLASWPRVLEPSAFPAYVAPVGPMSLRAQNSVKMLAEHDNIDFDQFVALKRTAQALAADRTLPQLYAAAADSTDPDIAAAIAVLKAWDRHFETDSRGALLFEEWARLFTGDARYLSQAGYATPWSLAAPLTTPSGLKDPALALRQLKQAVTSTKQTYGAIDRPYGEVSRFHLGEVDVPGRGGFGNLGAFDVITWNPPNADGQRLPQHGETWVSLVEFSTPIKAKGLMSYGNASQPGSAHSNDQLQLLSKGEFRTLWTTREQVEQHLESRTDF</sequence>
<accession>A0A6V7BD36</accession>
<protein>
    <submittedName>
        <fullName evidence="7">Glutaryl-7-aminocephalosporanic-acid acylase</fullName>
    </submittedName>
</protein>
<dbReference type="InterPro" id="IPR014395">
    <property type="entry name" value="Pen/GL7ACA/AHL_acylase"/>
</dbReference>
<keyword evidence="2 6" id="KW-0732">Signal</keyword>
<evidence type="ECO:0000256" key="2">
    <source>
        <dbReference type="ARBA" id="ARBA00022729"/>
    </source>
</evidence>
<dbReference type="EMBL" id="CAJDKC010000001">
    <property type="protein sequence ID" value="CAD0300180.1"/>
    <property type="molecule type" value="Genomic_DNA"/>
</dbReference>
<keyword evidence="4" id="KW-0865">Zymogen</keyword>
<dbReference type="InterPro" id="IPR043146">
    <property type="entry name" value="Penicillin_amidase_N_B-knob"/>
</dbReference>
<comment type="similarity">
    <text evidence="1">Belongs to the peptidase S45 family.</text>
</comment>
<dbReference type="Gene3D" id="1.10.439.10">
    <property type="entry name" value="Penicillin Amidohydrolase, domain 1"/>
    <property type="match status" value="1"/>
</dbReference>
<dbReference type="AlphaFoldDB" id="A0A6V7BD36"/>
<feature type="chain" id="PRO_5036394190" evidence="6">
    <location>
        <begin position="35"/>
        <end position="711"/>
    </location>
</feature>
<dbReference type="InterPro" id="IPR043147">
    <property type="entry name" value="Penicillin_amidase_A-knob"/>
</dbReference>
<keyword evidence="3" id="KW-0378">Hydrolase</keyword>
<name>A0A6V7BD36_9XANT</name>
<evidence type="ECO:0000256" key="5">
    <source>
        <dbReference type="PIRSR" id="PIRSR001227-1"/>
    </source>
</evidence>
<evidence type="ECO:0000256" key="1">
    <source>
        <dbReference type="ARBA" id="ARBA00006586"/>
    </source>
</evidence>
<organism evidence="7 8">
    <name type="scientific">Xanthomonas hortorum pv. carotae</name>
    <dbReference type="NCBI Taxonomy" id="487904"/>
    <lineage>
        <taxon>Bacteria</taxon>
        <taxon>Pseudomonadati</taxon>
        <taxon>Pseudomonadota</taxon>
        <taxon>Gammaproteobacteria</taxon>
        <taxon>Lysobacterales</taxon>
        <taxon>Lysobacteraceae</taxon>
        <taxon>Xanthomonas</taxon>
    </lineage>
</organism>
<gene>
    <name evidence="7" type="ORF">CFBP7900_00320</name>
</gene>
<dbReference type="CDD" id="cd01936">
    <property type="entry name" value="Ntn_CA"/>
    <property type="match status" value="1"/>
</dbReference>
<comment type="caution">
    <text evidence="7">The sequence shown here is derived from an EMBL/GenBank/DDBJ whole genome shotgun (WGS) entry which is preliminary data.</text>
</comment>
<dbReference type="Gene3D" id="3.60.20.10">
    <property type="entry name" value="Glutamine Phosphoribosylpyrophosphate, subunit 1, domain 1"/>
    <property type="match status" value="1"/>
</dbReference>
<dbReference type="Gene3D" id="1.10.1400.10">
    <property type="match status" value="1"/>
</dbReference>
<dbReference type="Gene3D" id="2.30.120.10">
    <property type="match status" value="1"/>
</dbReference>
<dbReference type="Pfam" id="PF01804">
    <property type="entry name" value="Penicil_amidase"/>
    <property type="match status" value="1"/>
</dbReference>
<evidence type="ECO:0000313" key="8">
    <source>
        <dbReference type="Proteomes" id="UP000587508"/>
    </source>
</evidence>
<evidence type="ECO:0000256" key="4">
    <source>
        <dbReference type="ARBA" id="ARBA00023145"/>
    </source>
</evidence>
<dbReference type="PANTHER" id="PTHR34218">
    <property type="entry name" value="PEPTIDASE S45 PENICILLIN AMIDASE"/>
    <property type="match status" value="1"/>
</dbReference>
<proteinExistence type="inferred from homology"/>
<feature type="active site" description="Nucleophile" evidence="5">
    <location>
        <position position="193"/>
    </location>
</feature>
<dbReference type="PANTHER" id="PTHR34218:SF3">
    <property type="entry name" value="ACYL-HOMOSERINE LACTONE ACYLASE PVDQ"/>
    <property type="match status" value="1"/>
</dbReference>
<dbReference type="SUPFAM" id="SSF56235">
    <property type="entry name" value="N-terminal nucleophile aminohydrolases (Ntn hydrolases)"/>
    <property type="match status" value="1"/>
</dbReference>
<dbReference type="InterPro" id="IPR023343">
    <property type="entry name" value="Penicillin_amidase_dom1"/>
</dbReference>
<evidence type="ECO:0000256" key="6">
    <source>
        <dbReference type="SAM" id="SignalP"/>
    </source>
</evidence>
<evidence type="ECO:0000256" key="3">
    <source>
        <dbReference type="ARBA" id="ARBA00022801"/>
    </source>
</evidence>
<feature type="signal peptide" evidence="6">
    <location>
        <begin position="1"/>
        <end position="34"/>
    </location>
</feature>